<accession>A0A2B7Z5C2</accession>
<organism evidence="6 7">
    <name type="scientific">Polytolypa hystricis (strain UAMH7299)</name>
    <dbReference type="NCBI Taxonomy" id="1447883"/>
    <lineage>
        <taxon>Eukaryota</taxon>
        <taxon>Fungi</taxon>
        <taxon>Dikarya</taxon>
        <taxon>Ascomycota</taxon>
        <taxon>Pezizomycotina</taxon>
        <taxon>Eurotiomycetes</taxon>
        <taxon>Eurotiomycetidae</taxon>
        <taxon>Onygenales</taxon>
        <taxon>Onygenales incertae sedis</taxon>
        <taxon>Polytolypa</taxon>
    </lineage>
</organism>
<evidence type="ECO:0000256" key="4">
    <source>
        <dbReference type="ARBA" id="ARBA00022679"/>
    </source>
</evidence>
<dbReference type="EMBL" id="PDNA01000001">
    <property type="protein sequence ID" value="PGH28232.1"/>
    <property type="molecule type" value="Genomic_DNA"/>
</dbReference>
<keyword evidence="7" id="KW-1185">Reference proteome</keyword>
<evidence type="ECO:0000256" key="2">
    <source>
        <dbReference type="ARBA" id="ARBA00012003"/>
    </source>
</evidence>
<protein>
    <recommendedName>
        <fullName evidence="2">carnosine N-methyltransferase</fullName>
        <ecNumber evidence="2">2.1.1.22</ecNumber>
    </recommendedName>
</protein>
<evidence type="ECO:0000313" key="6">
    <source>
        <dbReference type="EMBL" id="PGH28232.1"/>
    </source>
</evidence>
<evidence type="ECO:0000256" key="3">
    <source>
        <dbReference type="ARBA" id="ARBA00022603"/>
    </source>
</evidence>
<dbReference type="Gene3D" id="3.40.50.150">
    <property type="entry name" value="Vaccinia Virus protein VP39"/>
    <property type="match status" value="1"/>
</dbReference>
<dbReference type="InterPro" id="IPR029063">
    <property type="entry name" value="SAM-dependent_MTases_sf"/>
</dbReference>
<keyword evidence="4" id="KW-0808">Transferase</keyword>
<reference evidence="6 7" key="1">
    <citation type="submission" date="2017-10" db="EMBL/GenBank/DDBJ databases">
        <title>Comparative genomics in systemic dimorphic fungi from Ajellomycetaceae.</title>
        <authorList>
            <person name="Munoz J.F."/>
            <person name="Mcewen J.G."/>
            <person name="Clay O.K."/>
            <person name="Cuomo C.A."/>
        </authorList>
    </citation>
    <scope>NUCLEOTIDE SEQUENCE [LARGE SCALE GENOMIC DNA]</scope>
    <source>
        <strain evidence="6 7">UAMH7299</strain>
    </source>
</reference>
<dbReference type="EC" id="2.1.1.22" evidence="2"/>
<proteinExistence type="inferred from homology"/>
<keyword evidence="5" id="KW-0949">S-adenosyl-L-methionine</keyword>
<dbReference type="OrthoDB" id="978at2759"/>
<dbReference type="GO" id="GO:0030735">
    <property type="term" value="F:carnosine N-methyltransferase activity"/>
    <property type="evidence" value="ECO:0007669"/>
    <property type="project" value="UniProtKB-EC"/>
</dbReference>
<dbReference type="SMART" id="SM01296">
    <property type="entry name" value="N2227"/>
    <property type="match status" value="1"/>
</dbReference>
<comment type="caution">
    <text evidence="6">The sequence shown here is derived from an EMBL/GenBank/DDBJ whole genome shotgun (WGS) entry which is preliminary data.</text>
</comment>
<evidence type="ECO:0000256" key="5">
    <source>
        <dbReference type="ARBA" id="ARBA00022691"/>
    </source>
</evidence>
<dbReference type="GO" id="GO:0032259">
    <property type="term" value="P:methylation"/>
    <property type="evidence" value="ECO:0007669"/>
    <property type="project" value="UniProtKB-KW"/>
</dbReference>
<name>A0A2B7Z5C2_POLH7</name>
<evidence type="ECO:0000313" key="7">
    <source>
        <dbReference type="Proteomes" id="UP000224634"/>
    </source>
</evidence>
<dbReference type="Proteomes" id="UP000224634">
    <property type="component" value="Unassembled WGS sequence"/>
</dbReference>
<dbReference type="STRING" id="1447883.A0A2B7Z5C2"/>
<dbReference type="PANTHER" id="PTHR12303">
    <property type="entry name" value="CARNOSINE N-METHYLTRANSFERASE"/>
    <property type="match status" value="1"/>
</dbReference>
<sequence length="422" mass="47595">MSSAEMEQPALETEEVWAGEFDPLADPEERRVLFAALDSFRQYRRTAHSNTTHRRRQEFYALPSLHRQMLTEPPFSMLEAFNQVDDAIDASADLADAILASGLEAFGLPVDPNDDNPRTSWHNTATSSDVNKAHSTVRQFYRDWSAEGSREREICYDPVMRDIQEIFPNKPHHEIHVLVPGAGLGRLVFDLCAVGYTAEGNEISYHQLLASSWVLNHSAGLGEFALYPFALQFSNLRSRRQQLVKVMIPDVHPGTLVTEQIAGAESGRIPGSMSMSAADFIVAYGSPSNKESYDVVATIFFIDTAPNLIRYIETIHNCLKPGGAWINIGPLLWHFEDKPLESSSHEHTHSASKDWDKQHQGIAEPGRVEFTEEEILILLDKMGFQIVKRDSESRDCGYIQDPESMLQNLYRPSHWVAIKKTQ</sequence>
<dbReference type="InterPro" id="IPR012901">
    <property type="entry name" value="CARME"/>
</dbReference>
<dbReference type="Pfam" id="PF07942">
    <property type="entry name" value="CARME"/>
    <property type="match status" value="1"/>
</dbReference>
<keyword evidence="3" id="KW-0489">Methyltransferase</keyword>
<dbReference type="SUPFAM" id="SSF53335">
    <property type="entry name" value="S-adenosyl-L-methionine-dependent methyltransferases"/>
    <property type="match status" value="1"/>
</dbReference>
<gene>
    <name evidence="6" type="ORF">AJ80_00123</name>
</gene>
<evidence type="ECO:0000256" key="1">
    <source>
        <dbReference type="ARBA" id="ARBA00010086"/>
    </source>
</evidence>
<dbReference type="PANTHER" id="PTHR12303:SF6">
    <property type="entry name" value="CARNOSINE N-METHYLTRANSFERASE"/>
    <property type="match status" value="1"/>
</dbReference>
<dbReference type="AlphaFoldDB" id="A0A2B7Z5C2"/>
<comment type="similarity">
    <text evidence="1">Belongs to the carnosine N-methyltransferase family.</text>
</comment>